<evidence type="ECO:0000313" key="3">
    <source>
        <dbReference type="Proteomes" id="UP001372526"/>
    </source>
</evidence>
<keyword evidence="2" id="KW-0689">Ribosomal protein</keyword>
<dbReference type="RefSeq" id="WP_336470891.1">
    <property type="nucleotide sequence ID" value="NZ_JBAWSX010000001.1"/>
</dbReference>
<accession>A0ABU8FAU7</accession>
<dbReference type="Proteomes" id="UP001372526">
    <property type="component" value="Unassembled WGS sequence"/>
</dbReference>
<gene>
    <name evidence="2" type="ORF">WAZ07_00460</name>
</gene>
<name>A0ABU8FAU7_9BACI</name>
<dbReference type="NCBIfam" id="NF005269">
    <property type="entry name" value="PRK06771.1"/>
    <property type="match status" value="1"/>
</dbReference>
<dbReference type="InterPro" id="IPR013823">
    <property type="entry name" value="Ribosomal_bL12_C"/>
</dbReference>
<keyword evidence="2" id="KW-0687">Ribonucleoprotein</keyword>
<sequence length="87" mass="9972">MDYLLLTAVIALGIFYISGQLNNIHTRLKRTEDKLDQIAKHMELPEHTINKELRQLVKEGDKIKAIKKAREVLGLSLLEAKNYVDSL</sequence>
<organism evidence="2 3">
    <name type="scientific">Bacillus bruguierae</name>
    <dbReference type="NCBI Taxonomy" id="3127667"/>
    <lineage>
        <taxon>Bacteria</taxon>
        <taxon>Bacillati</taxon>
        <taxon>Bacillota</taxon>
        <taxon>Bacilli</taxon>
        <taxon>Bacillales</taxon>
        <taxon>Bacillaceae</taxon>
        <taxon>Bacillus</taxon>
    </lineage>
</organism>
<feature type="domain" description="Large ribosomal subunit protein bL12 C-terminal" evidence="1">
    <location>
        <begin position="60"/>
        <end position="86"/>
    </location>
</feature>
<protein>
    <submittedName>
        <fullName evidence="2">Ribosomal protein L7/L12</fullName>
    </submittedName>
</protein>
<keyword evidence="3" id="KW-1185">Reference proteome</keyword>
<evidence type="ECO:0000259" key="1">
    <source>
        <dbReference type="Pfam" id="PF00542"/>
    </source>
</evidence>
<dbReference type="InterPro" id="IPR014719">
    <property type="entry name" value="Ribosomal_bL12_C/ClpS-like"/>
</dbReference>
<dbReference type="SUPFAM" id="SSF54736">
    <property type="entry name" value="ClpS-like"/>
    <property type="match status" value="1"/>
</dbReference>
<dbReference type="EMBL" id="JBAWSX010000001">
    <property type="protein sequence ID" value="MEI4799808.1"/>
    <property type="molecule type" value="Genomic_DNA"/>
</dbReference>
<dbReference type="Pfam" id="PF00542">
    <property type="entry name" value="Ribosomal_L12"/>
    <property type="match status" value="1"/>
</dbReference>
<dbReference type="GO" id="GO:0005840">
    <property type="term" value="C:ribosome"/>
    <property type="evidence" value="ECO:0007669"/>
    <property type="project" value="UniProtKB-KW"/>
</dbReference>
<reference evidence="2 3" key="1">
    <citation type="submission" date="2024-01" db="EMBL/GenBank/DDBJ databases">
        <title>Seven novel Bacillus-like species.</title>
        <authorList>
            <person name="Liu G."/>
        </authorList>
    </citation>
    <scope>NUCLEOTIDE SEQUENCE [LARGE SCALE GENOMIC DNA]</scope>
    <source>
        <strain evidence="2 3">FJAT-51639</strain>
    </source>
</reference>
<proteinExistence type="predicted"/>
<comment type="caution">
    <text evidence="2">The sequence shown here is derived from an EMBL/GenBank/DDBJ whole genome shotgun (WGS) entry which is preliminary data.</text>
</comment>
<dbReference type="Gene3D" id="3.30.1390.10">
    <property type="match status" value="1"/>
</dbReference>
<evidence type="ECO:0000313" key="2">
    <source>
        <dbReference type="EMBL" id="MEI4799808.1"/>
    </source>
</evidence>